<evidence type="ECO:0000313" key="8">
    <source>
        <dbReference type="EnsemblMetazoa" id="CLYHEMP017815.1"/>
    </source>
</evidence>
<dbReference type="Proteomes" id="UP000594262">
    <property type="component" value="Unplaced"/>
</dbReference>
<dbReference type="AlphaFoldDB" id="A0A7M6DND0"/>
<evidence type="ECO:0000256" key="2">
    <source>
        <dbReference type="ARBA" id="ARBA00022692"/>
    </source>
</evidence>
<keyword evidence="2 5" id="KW-0812">Transmembrane</keyword>
<organism evidence="8 9">
    <name type="scientific">Clytia hemisphaerica</name>
    <dbReference type="NCBI Taxonomy" id="252671"/>
    <lineage>
        <taxon>Eukaryota</taxon>
        <taxon>Metazoa</taxon>
        <taxon>Cnidaria</taxon>
        <taxon>Hydrozoa</taxon>
        <taxon>Hydroidolina</taxon>
        <taxon>Leptothecata</taxon>
        <taxon>Obeliida</taxon>
        <taxon>Clytiidae</taxon>
        <taxon>Clytia</taxon>
    </lineage>
</organism>
<dbReference type="Pfam" id="PF01284">
    <property type="entry name" value="MARVEL"/>
    <property type="match status" value="1"/>
</dbReference>
<evidence type="ECO:0000256" key="6">
    <source>
        <dbReference type="SAM" id="Phobius"/>
    </source>
</evidence>
<dbReference type="GO" id="GO:0016020">
    <property type="term" value="C:membrane"/>
    <property type="evidence" value="ECO:0007669"/>
    <property type="project" value="UniProtKB-SubCell"/>
</dbReference>
<feature type="domain" description="MARVEL" evidence="7">
    <location>
        <begin position="27"/>
        <end position="166"/>
    </location>
</feature>
<dbReference type="PANTHER" id="PTHR22776:SF49">
    <property type="entry name" value="MARVEL DOMAIN-CONTAINING PROTEIN"/>
    <property type="match status" value="1"/>
</dbReference>
<comment type="subcellular location">
    <subcellularLocation>
        <location evidence="1">Membrane</location>
        <topology evidence="1">Multi-pass membrane protein</topology>
    </subcellularLocation>
</comment>
<evidence type="ECO:0000256" key="3">
    <source>
        <dbReference type="ARBA" id="ARBA00022989"/>
    </source>
</evidence>
<name>A0A7M6DND0_9CNID</name>
<evidence type="ECO:0000259" key="7">
    <source>
        <dbReference type="PROSITE" id="PS51225"/>
    </source>
</evidence>
<evidence type="ECO:0000256" key="4">
    <source>
        <dbReference type="ARBA" id="ARBA00023136"/>
    </source>
</evidence>
<feature type="transmembrane region" description="Helical" evidence="6">
    <location>
        <begin position="66"/>
        <end position="84"/>
    </location>
</feature>
<protein>
    <recommendedName>
        <fullName evidence="7">MARVEL domain-containing protein</fullName>
    </recommendedName>
</protein>
<dbReference type="OrthoDB" id="6020693at2759"/>
<proteinExistence type="predicted"/>
<feature type="transmembrane region" description="Helical" evidence="6">
    <location>
        <begin position="96"/>
        <end position="119"/>
    </location>
</feature>
<sequence length="167" mass="18600">MADNGEQGAAASTQPKKEEGGRINTNFIKSPLGIVLIINFIFSFLAFCMMSGFLGDTGLRTGHFGFFMYAVTHTWVALLIIFILKLIKIHTLVDCISWELTFAINTLIMTVILLIGSAVVAQRAAYYSDYHCDYINCHLIGACAFFGFAAMLGCAIQTFFHYKEWRA</sequence>
<evidence type="ECO:0000256" key="5">
    <source>
        <dbReference type="PROSITE-ProRule" id="PRU00581"/>
    </source>
</evidence>
<dbReference type="EnsemblMetazoa" id="CLYHEMT017815.1">
    <property type="protein sequence ID" value="CLYHEMP017815.1"/>
    <property type="gene ID" value="CLYHEMG017815"/>
</dbReference>
<reference evidence="8" key="1">
    <citation type="submission" date="2021-01" db="UniProtKB">
        <authorList>
            <consortium name="EnsemblMetazoa"/>
        </authorList>
    </citation>
    <scope>IDENTIFICATION</scope>
</reference>
<evidence type="ECO:0000256" key="1">
    <source>
        <dbReference type="ARBA" id="ARBA00004141"/>
    </source>
</evidence>
<accession>A0A7M6DND0</accession>
<dbReference type="InterPro" id="IPR008253">
    <property type="entry name" value="Marvel"/>
</dbReference>
<dbReference type="GeneID" id="136815633"/>
<dbReference type="RefSeq" id="XP_066928184.1">
    <property type="nucleotide sequence ID" value="XM_067072083.1"/>
</dbReference>
<evidence type="ECO:0000313" key="9">
    <source>
        <dbReference type="Proteomes" id="UP000594262"/>
    </source>
</evidence>
<keyword evidence="4 5" id="KW-0472">Membrane</keyword>
<feature type="transmembrane region" description="Helical" evidence="6">
    <location>
        <begin position="139"/>
        <end position="160"/>
    </location>
</feature>
<keyword evidence="9" id="KW-1185">Reference proteome</keyword>
<keyword evidence="3 6" id="KW-1133">Transmembrane helix</keyword>
<dbReference type="InterPro" id="IPR050578">
    <property type="entry name" value="MARVEL-CKLF_proteins"/>
</dbReference>
<dbReference type="PANTHER" id="PTHR22776">
    <property type="entry name" value="MARVEL-CONTAINING POTENTIAL LIPID RAFT-ASSOCIATED PROTEIN"/>
    <property type="match status" value="1"/>
</dbReference>
<dbReference type="PROSITE" id="PS51225">
    <property type="entry name" value="MARVEL"/>
    <property type="match status" value="1"/>
</dbReference>
<feature type="transmembrane region" description="Helical" evidence="6">
    <location>
        <begin position="32"/>
        <end position="54"/>
    </location>
</feature>